<keyword evidence="11 15" id="KW-0472">Membrane</keyword>
<dbReference type="Proteomes" id="UP000295499">
    <property type="component" value="Unassembled WGS sequence"/>
</dbReference>
<dbReference type="InterPro" id="IPR054765">
    <property type="entry name" value="SLBB_dom"/>
</dbReference>
<dbReference type="Gene3D" id="3.10.560.10">
    <property type="entry name" value="Outer membrane lipoprotein wza domain like"/>
    <property type="match status" value="1"/>
</dbReference>
<dbReference type="Pfam" id="PF22461">
    <property type="entry name" value="SLBB_2"/>
    <property type="match status" value="1"/>
</dbReference>
<gene>
    <name evidence="18" type="ORF">CLV32_2117</name>
</gene>
<keyword evidence="4" id="KW-1134">Transmembrane beta strand</keyword>
<sequence length="265" mass="29451">MITGKAAIFWYLSAFSVILFFAQGCSYKGRNAILKTPFDTDTVKNVYVVNDKTSTEGYYNKIQPEDELAISNLQDISLLVKGNSEANNQGNSSYTTFRVKANGSVLLPIIGDVKVSGLNRLEAAAEIQKAYETKELKKPLIDVRISNQYVLLMGDVGRQGKFVITREDYELIDLLGDAGGLLPTANKRMVKIFRGDRANPEIIIVNMEDYAFLKNNKLKLQSKDIIYVEPKRVVANSQNVQAYSTLLQVGLVAISTILLIINLSK</sequence>
<evidence type="ECO:0000256" key="3">
    <source>
        <dbReference type="ARBA" id="ARBA00022448"/>
    </source>
</evidence>
<evidence type="ECO:0000256" key="7">
    <source>
        <dbReference type="ARBA" id="ARBA00022729"/>
    </source>
</evidence>
<evidence type="ECO:0000259" key="16">
    <source>
        <dbReference type="Pfam" id="PF02563"/>
    </source>
</evidence>
<evidence type="ECO:0000256" key="1">
    <source>
        <dbReference type="ARBA" id="ARBA00004571"/>
    </source>
</evidence>
<feature type="transmembrane region" description="Helical" evidence="15">
    <location>
        <begin position="242"/>
        <end position="263"/>
    </location>
</feature>
<evidence type="ECO:0000256" key="15">
    <source>
        <dbReference type="SAM" id="Phobius"/>
    </source>
</evidence>
<keyword evidence="14" id="KW-0449">Lipoprotein</keyword>
<keyword evidence="10" id="KW-0626">Porin</keyword>
<keyword evidence="19" id="KW-1185">Reference proteome</keyword>
<keyword evidence="9" id="KW-0406">Ion transport</keyword>
<keyword evidence="15" id="KW-1133">Transmembrane helix</keyword>
<evidence type="ECO:0000256" key="9">
    <source>
        <dbReference type="ARBA" id="ARBA00023065"/>
    </source>
</evidence>
<evidence type="ECO:0000256" key="4">
    <source>
        <dbReference type="ARBA" id="ARBA00022452"/>
    </source>
</evidence>
<keyword evidence="3" id="KW-0813">Transport</keyword>
<proteinExistence type="inferred from homology"/>
<keyword evidence="5" id="KW-0762">Sugar transport</keyword>
<dbReference type="PANTHER" id="PTHR33619">
    <property type="entry name" value="POLYSACCHARIDE EXPORT PROTEIN GFCE-RELATED"/>
    <property type="match status" value="1"/>
</dbReference>
<dbReference type="RefSeq" id="WP_133555058.1">
    <property type="nucleotide sequence ID" value="NZ_SNWM01000002.1"/>
</dbReference>
<dbReference type="PANTHER" id="PTHR33619:SF3">
    <property type="entry name" value="POLYSACCHARIDE EXPORT PROTEIN GFCE-RELATED"/>
    <property type="match status" value="1"/>
</dbReference>
<keyword evidence="7" id="KW-0732">Signal</keyword>
<dbReference type="InterPro" id="IPR003715">
    <property type="entry name" value="Poly_export_N"/>
</dbReference>
<evidence type="ECO:0000256" key="10">
    <source>
        <dbReference type="ARBA" id="ARBA00023114"/>
    </source>
</evidence>
<dbReference type="InterPro" id="IPR049712">
    <property type="entry name" value="Poly_export"/>
</dbReference>
<comment type="subcellular location">
    <subcellularLocation>
        <location evidence="1">Cell outer membrane</location>
        <topology evidence="1">Multi-pass membrane protein</topology>
    </subcellularLocation>
</comment>
<dbReference type="EMBL" id="SNWM01000002">
    <property type="protein sequence ID" value="TDO23130.1"/>
    <property type="molecule type" value="Genomic_DNA"/>
</dbReference>
<feature type="domain" description="Polysaccharide export protein N-terminal" evidence="16">
    <location>
        <begin position="60"/>
        <end position="145"/>
    </location>
</feature>
<feature type="domain" description="SLBB" evidence="17">
    <location>
        <begin position="150"/>
        <end position="228"/>
    </location>
</feature>
<dbReference type="GO" id="GO:0006811">
    <property type="term" value="P:monoatomic ion transport"/>
    <property type="evidence" value="ECO:0007669"/>
    <property type="project" value="UniProtKB-KW"/>
</dbReference>
<keyword evidence="13" id="KW-0998">Cell outer membrane</keyword>
<dbReference type="OrthoDB" id="937431at2"/>
<evidence type="ECO:0000256" key="8">
    <source>
        <dbReference type="ARBA" id="ARBA00023047"/>
    </source>
</evidence>
<dbReference type="AlphaFoldDB" id="A0A4R6ILV6"/>
<keyword evidence="12" id="KW-0564">Palmitate</keyword>
<reference evidence="18 19" key="1">
    <citation type="submission" date="2019-03" db="EMBL/GenBank/DDBJ databases">
        <title>Genomic Encyclopedia of Archaeal and Bacterial Type Strains, Phase II (KMG-II): from individual species to whole genera.</title>
        <authorList>
            <person name="Goeker M."/>
        </authorList>
    </citation>
    <scope>NUCLEOTIDE SEQUENCE [LARGE SCALE GENOMIC DNA]</scope>
    <source>
        <strain evidence="18 19">DSM 19034</strain>
    </source>
</reference>
<keyword evidence="8" id="KW-0625">Polysaccharide transport</keyword>
<dbReference type="GO" id="GO:0015159">
    <property type="term" value="F:polysaccharide transmembrane transporter activity"/>
    <property type="evidence" value="ECO:0007669"/>
    <property type="project" value="InterPro"/>
</dbReference>
<keyword evidence="6 15" id="KW-0812">Transmembrane</keyword>
<dbReference type="PROSITE" id="PS51257">
    <property type="entry name" value="PROKAR_LIPOPROTEIN"/>
    <property type="match status" value="1"/>
</dbReference>
<protein>
    <submittedName>
        <fullName evidence="18">Polysaccharide export outer membrane protein</fullName>
    </submittedName>
</protein>
<accession>A0A4R6ILV6</accession>
<evidence type="ECO:0000256" key="6">
    <source>
        <dbReference type="ARBA" id="ARBA00022692"/>
    </source>
</evidence>
<evidence type="ECO:0000256" key="12">
    <source>
        <dbReference type="ARBA" id="ARBA00023139"/>
    </source>
</evidence>
<evidence type="ECO:0000313" key="18">
    <source>
        <dbReference type="EMBL" id="TDO23130.1"/>
    </source>
</evidence>
<dbReference type="GO" id="GO:0015288">
    <property type="term" value="F:porin activity"/>
    <property type="evidence" value="ECO:0007669"/>
    <property type="project" value="UniProtKB-KW"/>
</dbReference>
<dbReference type="Pfam" id="PF02563">
    <property type="entry name" value="Poly_export"/>
    <property type="match status" value="1"/>
</dbReference>
<evidence type="ECO:0000256" key="5">
    <source>
        <dbReference type="ARBA" id="ARBA00022597"/>
    </source>
</evidence>
<evidence type="ECO:0000313" key="19">
    <source>
        <dbReference type="Proteomes" id="UP000295499"/>
    </source>
</evidence>
<organism evidence="18 19">
    <name type="scientific">Pedobacter duraquae</name>
    <dbReference type="NCBI Taxonomy" id="425511"/>
    <lineage>
        <taxon>Bacteria</taxon>
        <taxon>Pseudomonadati</taxon>
        <taxon>Bacteroidota</taxon>
        <taxon>Sphingobacteriia</taxon>
        <taxon>Sphingobacteriales</taxon>
        <taxon>Sphingobacteriaceae</taxon>
        <taxon>Pedobacter</taxon>
    </lineage>
</organism>
<evidence type="ECO:0000256" key="14">
    <source>
        <dbReference type="ARBA" id="ARBA00023288"/>
    </source>
</evidence>
<evidence type="ECO:0000256" key="2">
    <source>
        <dbReference type="ARBA" id="ARBA00009450"/>
    </source>
</evidence>
<comment type="similarity">
    <text evidence="2">Belongs to the BexD/CtrA/VexA family.</text>
</comment>
<evidence type="ECO:0000256" key="13">
    <source>
        <dbReference type="ARBA" id="ARBA00023237"/>
    </source>
</evidence>
<name>A0A4R6ILV6_9SPHI</name>
<evidence type="ECO:0000256" key="11">
    <source>
        <dbReference type="ARBA" id="ARBA00023136"/>
    </source>
</evidence>
<comment type="caution">
    <text evidence="18">The sequence shown here is derived from an EMBL/GenBank/DDBJ whole genome shotgun (WGS) entry which is preliminary data.</text>
</comment>
<evidence type="ECO:0000259" key="17">
    <source>
        <dbReference type="Pfam" id="PF22461"/>
    </source>
</evidence>
<dbReference type="GO" id="GO:0009279">
    <property type="term" value="C:cell outer membrane"/>
    <property type="evidence" value="ECO:0007669"/>
    <property type="project" value="UniProtKB-SubCell"/>
</dbReference>
<dbReference type="GO" id="GO:0046930">
    <property type="term" value="C:pore complex"/>
    <property type="evidence" value="ECO:0007669"/>
    <property type="project" value="UniProtKB-KW"/>
</dbReference>